<keyword evidence="4" id="KW-0408">Iron</keyword>
<dbReference type="SUPFAM" id="SSF102114">
    <property type="entry name" value="Radical SAM enzymes"/>
    <property type="match status" value="1"/>
</dbReference>
<dbReference type="InterPro" id="IPR013785">
    <property type="entry name" value="Aldolase_TIM"/>
</dbReference>
<comment type="cofactor">
    <cofactor evidence="1">
        <name>[4Fe-4S] cluster</name>
        <dbReference type="ChEBI" id="CHEBI:49883"/>
    </cofactor>
</comment>
<evidence type="ECO:0000256" key="5">
    <source>
        <dbReference type="ARBA" id="ARBA00023014"/>
    </source>
</evidence>
<dbReference type="Gene3D" id="3.20.20.70">
    <property type="entry name" value="Aldolase class I"/>
    <property type="match status" value="1"/>
</dbReference>
<keyword evidence="2" id="KW-0949">S-adenosyl-L-methionine</keyword>
<dbReference type="PROSITE" id="PS51918">
    <property type="entry name" value="RADICAL_SAM"/>
    <property type="match status" value="1"/>
</dbReference>
<gene>
    <name evidence="7" type="ORF">DWW24_11040</name>
    <name evidence="8" type="ORF">DXA53_03850</name>
</gene>
<dbReference type="GO" id="GO:0051536">
    <property type="term" value="F:iron-sulfur cluster binding"/>
    <property type="evidence" value="ECO:0007669"/>
    <property type="project" value="UniProtKB-KW"/>
</dbReference>
<feature type="domain" description="Radical SAM core" evidence="6">
    <location>
        <begin position="9"/>
        <end position="226"/>
    </location>
</feature>
<evidence type="ECO:0000256" key="3">
    <source>
        <dbReference type="ARBA" id="ARBA00022723"/>
    </source>
</evidence>
<protein>
    <submittedName>
        <fullName evidence="8">Radical SAM protein</fullName>
    </submittedName>
</protein>
<dbReference type="EMBL" id="QRYW01000022">
    <property type="protein sequence ID" value="RGV25475.1"/>
    <property type="molecule type" value="Genomic_DNA"/>
</dbReference>
<proteinExistence type="predicted"/>
<dbReference type="InterPro" id="IPR058240">
    <property type="entry name" value="rSAM_sf"/>
</dbReference>
<keyword evidence="3" id="KW-0479">Metal-binding</keyword>
<accession>A0A413IEX6</accession>
<keyword evidence="5" id="KW-0411">Iron-sulfur</keyword>
<dbReference type="PANTHER" id="PTHR11228">
    <property type="entry name" value="RADICAL SAM DOMAIN PROTEIN"/>
    <property type="match status" value="1"/>
</dbReference>
<dbReference type="PANTHER" id="PTHR11228:SF34">
    <property type="entry name" value="TUNGSTEN-CONTAINING ALDEHYDE FERREDOXIN OXIDOREDUCTASE COFACTOR MODIFYING PROTEIN"/>
    <property type="match status" value="1"/>
</dbReference>
<evidence type="ECO:0000313" key="10">
    <source>
        <dbReference type="Proteomes" id="UP000284434"/>
    </source>
</evidence>
<evidence type="ECO:0000259" key="6">
    <source>
        <dbReference type="PROSITE" id="PS51918"/>
    </source>
</evidence>
<evidence type="ECO:0000313" key="9">
    <source>
        <dbReference type="Proteomes" id="UP000283426"/>
    </source>
</evidence>
<name>A0A413IEX6_9BACT</name>
<dbReference type="Proteomes" id="UP000284434">
    <property type="component" value="Unassembled WGS sequence"/>
</dbReference>
<dbReference type="GO" id="GO:0046872">
    <property type="term" value="F:metal ion binding"/>
    <property type="evidence" value="ECO:0007669"/>
    <property type="project" value="UniProtKB-KW"/>
</dbReference>
<evidence type="ECO:0000256" key="4">
    <source>
        <dbReference type="ARBA" id="ARBA00023004"/>
    </source>
</evidence>
<dbReference type="GO" id="GO:0003824">
    <property type="term" value="F:catalytic activity"/>
    <property type="evidence" value="ECO:0007669"/>
    <property type="project" value="InterPro"/>
</dbReference>
<evidence type="ECO:0000313" key="8">
    <source>
        <dbReference type="EMBL" id="RGY08993.1"/>
    </source>
</evidence>
<dbReference type="InterPro" id="IPR007197">
    <property type="entry name" value="rSAM"/>
</dbReference>
<organism evidence="8 10">
    <name type="scientific">Odoribacter splanchnicus</name>
    <dbReference type="NCBI Taxonomy" id="28118"/>
    <lineage>
        <taxon>Bacteria</taxon>
        <taxon>Pseudomonadati</taxon>
        <taxon>Bacteroidota</taxon>
        <taxon>Bacteroidia</taxon>
        <taxon>Bacteroidales</taxon>
        <taxon>Odoribacteraceae</taxon>
        <taxon>Odoribacter</taxon>
    </lineage>
</organism>
<dbReference type="AlphaFoldDB" id="A0A413IEX6"/>
<comment type="caution">
    <text evidence="8">The sequence shown here is derived from an EMBL/GenBank/DDBJ whole genome shotgun (WGS) entry which is preliminary data.</text>
</comment>
<reference evidence="9 10" key="1">
    <citation type="submission" date="2018-08" db="EMBL/GenBank/DDBJ databases">
        <title>A genome reference for cultivated species of the human gut microbiota.</title>
        <authorList>
            <person name="Zou Y."/>
            <person name="Xue W."/>
            <person name="Luo G."/>
        </authorList>
    </citation>
    <scope>NUCLEOTIDE SEQUENCE [LARGE SCALE GENOMIC DNA]</scope>
    <source>
        <strain evidence="7 9">AF14-6AC</strain>
        <strain evidence="8 10">OF03-11</strain>
    </source>
</reference>
<dbReference type="CDD" id="cd01335">
    <property type="entry name" value="Radical_SAM"/>
    <property type="match status" value="1"/>
</dbReference>
<evidence type="ECO:0000256" key="2">
    <source>
        <dbReference type="ARBA" id="ARBA00022691"/>
    </source>
</evidence>
<dbReference type="EMBL" id="QSCO01000004">
    <property type="protein sequence ID" value="RGY08993.1"/>
    <property type="molecule type" value="Genomic_DNA"/>
</dbReference>
<dbReference type="RefSeq" id="WP_118103069.1">
    <property type="nucleotide sequence ID" value="NZ_JABWDG010000005.1"/>
</dbReference>
<dbReference type="InterPro" id="IPR050377">
    <property type="entry name" value="Radical_SAM_PqqE_MftC-like"/>
</dbReference>
<evidence type="ECO:0000313" key="7">
    <source>
        <dbReference type="EMBL" id="RGV25475.1"/>
    </source>
</evidence>
<evidence type="ECO:0000256" key="1">
    <source>
        <dbReference type="ARBA" id="ARBA00001966"/>
    </source>
</evidence>
<sequence length="345" mass="39167">MIDLKNYVNCAPSVLTIAPTYRCTAACKECCFRCTPQVKQILETDKILQYIDEAVEAFPSLKIMVLTGGECFLVADDIPRMILRAKSHELMSRVVSNGFWATSYEAAIKKLAPLVNAGLTELNISTGDNHQVYVPFENVVNGLRAAYELGIRSMAVSVESPPNAKFTSDIIKNHPFLSSLINKGVLFVIDASWMRFSTEESVYNGAKSFFLENFETHKPCKYIYDNIVINPYSQMLACCGLTVEYNKYLKLGEIGNGNSISDLYYNQFSDLFKFWLHVDGPAVIYDKVANIRKMEKKIFPHECEYCIELMRDESNHEVMRTLLKTELPGILFRHLIRNASLKINN</sequence>
<dbReference type="Proteomes" id="UP000283426">
    <property type="component" value="Unassembled WGS sequence"/>
</dbReference>